<dbReference type="RefSeq" id="WP_239175339.1">
    <property type="nucleotide sequence ID" value="NZ_BAAAUC010000084.1"/>
</dbReference>
<dbReference type="InterPro" id="IPR010982">
    <property type="entry name" value="Lambda_DNA-bd_dom_sf"/>
</dbReference>
<dbReference type="CDD" id="cd00093">
    <property type="entry name" value="HTH_XRE"/>
    <property type="match status" value="1"/>
</dbReference>
<accession>A0A919ILR3</accession>
<dbReference type="EMBL" id="BOMH01000043">
    <property type="protein sequence ID" value="GID68034.1"/>
    <property type="molecule type" value="Genomic_DNA"/>
</dbReference>
<reference evidence="2" key="1">
    <citation type="submission" date="2021-01" db="EMBL/GenBank/DDBJ databases">
        <title>Whole genome shotgun sequence of Actinoplanes cyaneus NBRC 14990.</title>
        <authorList>
            <person name="Komaki H."/>
            <person name="Tamura T."/>
        </authorList>
    </citation>
    <scope>NUCLEOTIDE SEQUENCE</scope>
    <source>
        <strain evidence="2">NBRC 14990</strain>
    </source>
</reference>
<evidence type="ECO:0000313" key="3">
    <source>
        <dbReference type="Proteomes" id="UP000619479"/>
    </source>
</evidence>
<dbReference type="PROSITE" id="PS50943">
    <property type="entry name" value="HTH_CROC1"/>
    <property type="match status" value="1"/>
</dbReference>
<dbReference type="Proteomes" id="UP000619479">
    <property type="component" value="Unassembled WGS sequence"/>
</dbReference>
<feature type="domain" description="HTH cro/C1-type" evidence="1">
    <location>
        <begin position="22"/>
        <end position="72"/>
    </location>
</feature>
<dbReference type="AlphaFoldDB" id="A0A919ILR3"/>
<dbReference type="GO" id="GO:0003677">
    <property type="term" value="F:DNA binding"/>
    <property type="evidence" value="ECO:0007669"/>
    <property type="project" value="InterPro"/>
</dbReference>
<keyword evidence="3" id="KW-1185">Reference proteome</keyword>
<dbReference type="SMART" id="SM00530">
    <property type="entry name" value="HTH_XRE"/>
    <property type="match status" value="1"/>
</dbReference>
<dbReference type="Gene3D" id="1.10.260.40">
    <property type="entry name" value="lambda repressor-like DNA-binding domains"/>
    <property type="match status" value="1"/>
</dbReference>
<protein>
    <submittedName>
        <fullName evidence="2">Transcriptional regulator</fullName>
    </submittedName>
</protein>
<comment type="caution">
    <text evidence="2">The sequence shown here is derived from an EMBL/GenBank/DDBJ whole genome shotgun (WGS) entry which is preliminary data.</text>
</comment>
<organism evidence="2 3">
    <name type="scientific">Actinoplanes cyaneus</name>
    <dbReference type="NCBI Taxonomy" id="52696"/>
    <lineage>
        <taxon>Bacteria</taxon>
        <taxon>Bacillati</taxon>
        <taxon>Actinomycetota</taxon>
        <taxon>Actinomycetes</taxon>
        <taxon>Micromonosporales</taxon>
        <taxon>Micromonosporaceae</taxon>
        <taxon>Actinoplanes</taxon>
    </lineage>
</organism>
<gene>
    <name evidence="2" type="ORF">Acy02nite_59150</name>
</gene>
<evidence type="ECO:0000313" key="2">
    <source>
        <dbReference type="EMBL" id="GID68034.1"/>
    </source>
</evidence>
<proteinExistence type="predicted"/>
<dbReference type="InterPro" id="IPR001387">
    <property type="entry name" value="Cro/C1-type_HTH"/>
</dbReference>
<name>A0A919ILR3_9ACTN</name>
<evidence type="ECO:0000259" key="1">
    <source>
        <dbReference type="PROSITE" id="PS50943"/>
    </source>
</evidence>
<dbReference type="Pfam" id="PF13560">
    <property type="entry name" value="HTH_31"/>
    <property type="match status" value="1"/>
</dbReference>
<sequence length="98" mass="10627">MPRPSSRVNAAAASIGEQFVVWRKLHGLTAVQVAERAGISRNTLRRVETGDPGVSMLAFLSVARALGVLEALVTASDPYETDLGRARADEILPMRVRR</sequence>
<dbReference type="SUPFAM" id="SSF47413">
    <property type="entry name" value="lambda repressor-like DNA-binding domains"/>
    <property type="match status" value="1"/>
</dbReference>